<dbReference type="Pfam" id="PF00072">
    <property type="entry name" value="Response_reg"/>
    <property type="match status" value="1"/>
</dbReference>
<name>A0A1D8USH3_9PROT</name>
<dbReference type="PANTHER" id="PTHR44591">
    <property type="entry name" value="STRESS RESPONSE REGULATOR PROTEIN 1"/>
    <property type="match status" value="1"/>
</dbReference>
<evidence type="ECO:0000313" key="3">
    <source>
        <dbReference type="Proteomes" id="UP000179145"/>
    </source>
</evidence>
<dbReference type="InterPro" id="IPR050595">
    <property type="entry name" value="Bact_response_regulator"/>
</dbReference>
<dbReference type="RefSeq" id="WP_070402209.1">
    <property type="nucleotide sequence ID" value="NZ_BJVW01000002.1"/>
</dbReference>
<dbReference type="SUPFAM" id="SSF52172">
    <property type="entry name" value="CheY-like"/>
    <property type="match status" value="1"/>
</dbReference>
<keyword evidence="1" id="KW-0597">Phosphoprotein</keyword>
<dbReference type="OrthoDB" id="9784719at2"/>
<sequence>MSALLPSSSIIPPAVLIVEDQALLRFLAADMVEEAGFTALVAEDATQAIMMMERHPGIRTVFSDIDMPGAMNGLELARYISRFWPPVGIVLTSGMCPDMKGALPPDGIFLPKPYLFHEVTAALHRLVH</sequence>
<dbReference type="InterPro" id="IPR001789">
    <property type="entry name" value="Sig_transdc_resp-reg_receiver"/>
</dbReference>
<protein>
    <submittedName>
        <fullName evidence="2">Uncharacterized protein</fullName>
    </submittedName>
</protein>
<proteinExistence type="predicted"/>
<dbReference type="Proteomes" id="UP000179145">
    <property type="component" value="Chromosome"/>
</dbReference>
<evidence type="ECO:0000313" key="2">
    <source>
        <dbReference type="EMBL" id="AOX16447.1"/>
    </source>
</evidence>
<evidence type="ECO:0000256" key="1">
    <source>
        <dbReference type="ARBA" id="ARBA00022553"/>
    </source>
</evidence>
<gene>
    <name evidence="2" type="ORF">A0U89_04120</name>
</gene>
<dbReference type="EMBL" id="CP014674">
    <property type="protein sequence ID" value="AOX16447.1"/>
    <property type="molecule type" value="Genomic_DNA"/>
</dbReference>
<dbReference type="KEGG" id="kba:A0U89_04120"/>
<reference evidence="2 3" key="1">
    <citation type="journal article" date="2016" name="Microb. Cell Fact.">
        <title>Dissection of exopolysaccharide biosynthesis in Kozakia baliensis.</title>
        <authorList>
            <person name="Brandt J.U."/>
            <person name="Jakob F."/>
            <person name="Behr J."/>
            <person name="Geissler A.J."/>
            <person name="Vogel R.F."/>
        </authorList>
    </citation>
    <scope>NUCLEOTIDE SEQUENCE [LARGE SCALE GENOMIC DNA]</scope>
    <source>
        <strain evidence="2 3">DSM 14400</strain>
    </source>
</reference>
<dbReference type="PROSITE" id="PS50110">
    <property type="entry name" value="RESPONSE_REGULATORY"/>
    <property type="match status" value="1"/>
</dbReference>
<dbReference type="STRING" id="153496.A0U89_04120"/>
<dbReference type="AlphaFoldDB" id="A0A1D8USH3"/>
<accession>A0A1D8USH3</accession>
<dbReference type="GO" id="GO:0000160">
    <property type="term" value="P:phosphorelay signal transduction system"/>
    <property type="evidence" value="ECO:0007669"/>
    <property type="project" value="InterPro"/>
</dbReference>
<dbReference type="PANTHER" id="PTHR44591:SF21">
    <property type="entry name" value="TWO-COMPONENT RESPONSE REGULATOR"/>
    <property type="match status" value="1"/>
</dbReference>
<keyword evidence="3" id="KW-1185">Reference proteome</keyword>
<organism evidence="2 3">
    <name type="scientific">Kozakia baliensis</name>
    <dbReference type="NCBI Taxonomy" id="153496"/>
    <lineage>
        <taxon>Bacteria</taxon>
        <taxon>Pseudomonadati</taxon>
        <taxon>Pseudomonadota</taxon>
        <taxon>Alphaproteobacteria</taxon>
        <taxon>Acetobacterales</taxon>
        <taxon>Acetobacteraceae</taxon>
        <taxon>Kozakia</taxon>
    </lineage>
</organism>
<dbReference type="SMART" id="SM00448">
    <property type="entry name" value="REC"/>
    <property type="match status" value="1"/>
</dbReference>
<dbReference type="InterPro" id="IPR011006">
    <property type="entry name" value="CheY-like_superfamily"/>
</dbReference>
<dbReference type="eggNOG" id="COG0784">
    <property type="taxonomic scope" value="Bacteria"/>
</dbReference>
<dbReference type="Gene3D" id="3.40.50.2300">
    <property type="match status" value="1"/>
</dbReference>